<dbReference type="Pfam" id="PF05970">
    <property type="entry name" value="PIF1"/>
    <property type="match status" value="1"/>
</dbReference>
<dbReference type="Gene3D" id="3.30.930.10">
    <property type="entry name" value="Bira Bifunctional Protein, Domain 2"/>
    <property type="match status" value="1"/>
</dbReference>
<organism evidence="5 6">
    <name type="scientific">Corchorus olitorius</name>
    <dbReference type="NCBI Taxonomy" id="93759"/>
    <lineage>
        <taxon>Eukaryota</taxon>
        <taxon>Viridiplantae</taxon>
        <taxon>Streptophyta</taxon>
        <taxon>Embryophyta</taxon>
        <taxon>Tracheophyta</taxon>
        <taxon>Spermatophyta</taxon>
        <taxon>Magnoliopsida</taxon>
        <taxon>eudicotyledons</taxon>
        <taxon>Gunneridae</taxon>
        <taxon>Pentapetalae</taxon>
        <taxon>rosids</taxon>
        <taxon>malvids</taxon>
        <taxon>Malvales</taxon>
        <taxon>Malvaceae</taxon>
        <taxon>Grewioideae</taxon>
        <taxon>Apeibeae</taxon>
        <taxon>Corchorus</taxon>
    </lineage>
</organism>
<comment type="cofactor">
    <cofactor evidence="1">
        <name>Mg(2+)</name>
        <dbReference type="ChEBI" id="CHEBI:18420"/>
    </cofactor>
</comment>
<dbReference type="STRING" id="93759.A0A1R3HGP1"/>
<dbReference type="GO" id="GO:0016887">
    <property type="term" value="F:ATP hydrolysis activity"/>
    <property type="evidence" value="ECO:0007669"/>
    <property type="project" value="RHEA"/>
</dbReference>
<feature type="domain" description="DNA helicase Pif1-like DEAD-box helicase" evidence="2">
    <location>
        <begin position="513"/>
        <end position="572"/>
    </location>
</feature>
<dbReference type="GO" id="GO:0006281">
    <property type="term" value="P:DNA repair"/>
    <property type="evidence" value="ECO:0007669"/>
    <property type="project" value="UniProtKB-KW"/>
</dbReference>
<keyword evidence="1" id="KW-0234">DNA repair</keyword>
<dbReference type="InterPro" id="IPR045864">
    <property type="entry name" value="aa-tRNA-synth_II/BPL/LPL"/>
</dbReference>
<dbReference type="PANTHER" id="PTHR10492:SF57">
    <property type="entry name" value="ATP-DEPENDENT DNA HELICASE"/>
    <property type="match status" value="1"/>
</dbReference>
<evidence type="ECO:0000313" key="5">
    <source>
        <dbReference type="EMBL" id="OMO69500.1"/>
    </source>
</evidence>
<keyword evidence="1" id="KW-0067">ATP-binding</keyword>
<dbReference type="GO" id="GO:0043139">
    <property type="term" value="F:5'-3' DNA helicase activity"/>
    <property type="evidence" value="ECO:0007669"/>
    <property type="project" value="UniProtKB-EC"/>
</dbReference>
<dbReference type="GO" id="GO:0000723">
    <property type="term" value="P:telomere maintenance"/>
    <property type="evidence" value="ECO:0007669"/>
    <property type="project" value="InterPro"/>
</dbReference>
<gene>
    <name evidence="5" type="ORF">COLO4_29032</name>
</gene>
<dbReference type="GO" id="GO:0006310">
    <property type="term" value="P:DNA recombination"/>
    <property type="evidence" value="ECO:0007669"/>
    <property type="project" value="UniProtKB-KW"/>
</dbReference>
<dbReference type="Pfam" id="PF14214">
    <property type="entry name" value="Helitron_like_N"/>
    <property type="match status" value="1"/>
</dbReference>
<evidence type="ECO:0000313" key="6">
    <source>
        <dbReference type="Proteomes" id="UP000187203"/>
    </source>
</evidence>
<reference evidence="6" key="1">
    <citation type="submission" date="2013-09" db="EMBL/GenBank/DDBJ databases">
        <title>Corchorus olitorius genome sequencing.</title>
        <authorList>
            <person name="Alam M."/>
            <person name="Haque M.S."/>
            <person name="Islam M.S."/>
            <person name="Emdad E.M."/>
            <person name="Islam M.M."/>
            <person name="Ahmed B."/>
            <person name="Halim A."/>
            <person name="Hossen Q.M.M."/>
            <person name="Hossain M.Z."/>
            <person name="Ahmed R."/>
            <person name="Khan M.M."/>
            <person name="Islam R."/>
            <person name="Rashid M.M."/>
            <person name="Khan S.A."/>
            <person name="Rahman M.S."/>
            <person name="Alam M."/>
            <person name="Yahiya A.S."/>
            <person name="Khan M.S."/>
            <person name="Azam M.S."/>
            <person name="Haque T."/>
            <person name="Lashkar M.Z.H."/>
            <person name="Akhand A.I."/>
            <person name="Morshed G."/>
            <person name="Roy S."/>
            <person name="Uddin K.S."/>
            <person name="Rabeya T."/>
            <person name="Hossain A.S."/>
            <person name="Chowdhury A."/>
            <person name="Snigdha A.R."/>
            <person name="Mortoza M.S."/>
            <person name="Matin S.A."/>
            <person name="Hoque S.M.E."/>
            <person name="Islam M.K."/>
            <person name="Roy D.K."/>
            <person name="Haider R."/>
            <person name="Moosa M.M."/>
            <person name="Elias S.M."/>
            <person name="Hasan A.M."/>
            <person name="Jahan S."/>
            <person name="Shafiuddin M."/>
            <person name="Mahmood N."/>
            <person name="Shommy N.S."/>
        </authorList>
    </citation>
    <scope>NUCLEOTIDE SEQUENCE [LARGE SCALE GENOMIC DNA]</scope>
    <source>
        <strain evidence="6">cv. O-4</strain>
    </source>
</reference>
<accession>A0A1R3HGP1</accession>
<dbReference type="PANTHER" id="PTHR10492">
    <property type="match status" value="1"/>
</dbReference>
<feature type="domain" description="Helitron helicase-like" evidence="3">
    <location>
        <begin position="120"/>
        <end position="187"/>
    </location>
</feature>
<dbReference type="SUPFAM" id="SSF52540">
    <property type="entry name" value="P-loop containing nucleoside triphosphate hydrolases"/>
    <property type="match status" value="1"/>
</dbReference>
<comment type="catalytic activity">
    <reaction evidence="1">
        <text>ATP + H2O = ADP + phosphate + H(+)</text>
        <dbReference type="Rhea" id="RHEA:13065"/>
        <dbReference type="ChEBI" id="CHEBI:15377"/>
        <dbReference type="ChEBI" id="CHEBI:15378"/>
        <dbReference type="ChEBI" id="CHEBI:30616"/>
        <dbReference type="ChEBI" id="CHEBI:43474"/>
        <dbReference type="ChEBI" id="CHEBI:456216"/>
        <dbReference type="EC" id="5.6.2.3"/>
    </reaction>
</comment>
<feature type="domain" description="DNA helicase Pif1-like 2B" evidence="4">
    <location>
        <begin position="646"/>
        <end position="691"/>
    </location>
</feature>
<dbReference type="Proteomes" id="UP000187203">
    <property type="component" value="Unassembled WGS sequence"/>
</dbReference>
<dbReference type="InterPro" id="IPR049163">
    <property type="entry name" value="Pif1-like_2B_dom"/>
</dbReference>
<keyword evidence="1" id="KW-0233">DNA recombination</keyword>
<comment type="caution">
    <text evidence="5">The sequence shown here is derived from an EMBL/GenBank/DDBJ whole genome shotgun (WGS) entry which is preliminary data.</text>
</comment>
<dbReference type="SUPFAM" id="SSF55681">
    <property type="entry name" value="Class II aaRS and biotin synthetases"/>
    <property type="match status" value="1"/>
</dbReference>
<dbReference type="InterPro" id="IPR010285">
    <property type="entry name" value="DNA_helicase_pif1-like_DEAD"/>
</dbReference>
<evidence type="ECO:0000256" key="1">
    <source>
        <dbReference type="RuleBase" id="RU363044"/>
    </source>
</evidence>
<keyword evidence="1" id="KW-0378">Hydrolase</keyword>
<dbReference type="OrthoDB" id="432234at2759"/>
<keyword evidence="1 5" id="KW-0347">Helicase</keyword>
<dbReference type="InterPro" id="IPR025476">
    <property type="entry name" value="Helitron_helicase-like"/>
</dbReference>
<evidence type="ECO:0000259" key="3">
    <source>
        <dbReference type="Pfam" id="PF14214"/>
    </source>
</evidence>
<sequence>MYSVKRNWSELGNQRVKLFDADYKTPKALGKSGIEVMVGIPDDMLVGGSMKAAEKWVAKNDDAHIFCMKSQITKEEVQDVLEFIDYCYTVFEFTYDLKLSTRPEKYLGDLATLERAEAALTEALNESGYPDAIAICRSYGYPDLFITFTCNPKWPEIQEALDLIKGQKPFDRPDLVCRVFLLKAPCMEDGKCSKHFPKSFRRTTMIDESGFVQYLRRDNGVTCKKGNIELDNRFLAHNVDLTVLLDAHINVKVFSHSSVLKYLFKYINKGHDRARVTITCGQAIQSSGEANEPDVHNEIKTFLDCRHIAAHEACWCIFEFDIHFREPSVQRLLYICRDSKVYTFMADKLFIECFVGQAYTKQCLQSGWKLTENTLKQDPCWDDREWQEGILEISHWATSYQIRQFFVILLLFCEVANPLELFEKHWRLMGDDIVYRFRQVFRSPNFNIEDRDLRNYVLIALEDMLNQNGSSLSCHKLPLPEVEDRFRSEDSVMYSARNKLPRMFFVYGYGGTDILDAAICNSPLWQHFEVHNLTINMRLSQPNLDEGRRQSLKQFATWMLDVGDGKIPSVDNQQDREGDVILIPDSLLTRCVGNPVAAIFDSIYDDFQTHYRDADYIKRRKIVTPYNDTTNEINQCYDADSQYPPKFLHSLKLPGIPDHILTLKIRTVIMLMRNISQASGLCNGTRLMGTQIAPHLRGRKPFPVKICYAMTSQGQTLNKVGLYLPKPVFTHGQFYVAISRVTSYEGLKILIHNESAEASWYTLNVVYREIFDSIHSTPT</sequence>
<keyword evidence="1" id="KW-0227">DNA damage</keyword>
<dbReference type="AlphaFoldDB" id="A0A1R3HGP1"/>
<dbReference type="CDD" id="cd18809">
    <property type="entry name" value="SF1_C_RecD"/>
    <property type="match status" value="1"/>
</dbReference>
<evidence type="ECO:0000259" key="4">
    <source>
        <dbReference type="Pfam" id="PF21530"/>
    </source>
</evidence>
<dbReference type="InterPro" id="IPR027417">
    <property type="entry name" value="P-loop_NTPase"/>
</dbReference>
<dbReference type="EMBL" id="AWUE01020202">
    <property type="protein sequence ID" value="OMO69500.1"/>
    <property type="molecule type" value="Genomic_DNA"/>
</dbReference>
<keyword evidence="6" id="KW-1185">Reference proteome</keyword>
<comment type="similarity">
    <text evidence="1">Belongs to the helicase family.</text>
</comment>
<proteinExistence type="inferred from homology"/>
<evidence type="ECO:0000259" key="2">
    <source>
        <dbReference type="Pfam" id="PF05970"/>
    </source>
</evidence>
<dbReference type="Pfam" id="PF21530">
    <property type="entry name" value="Pif1_2B_dom"/>
    <property type="match status" value="1"/>
</dbReference>
<keyword evidence="1" id="KW-0547">Nucleotide-binding</keyword>
<dbReference type="EC" id="5.6.2.3" evidence="1"/>
<dbReference type="GO" id="GO:0005524">
    <property type="term" value="F:ATP binding"/>
    <property type="evidence" value="ECO:0007669"/>
    <property type="project" value="UniProtKB-KW"/>
</dbReference>
<protein>
    <recommendedName>
        <fullName evidence="1">ATP-dependent DNA helicase</fullName>
        <ecNumber evidence="1">5.6.2.3</ecNumber>
    </recommendedName>
</protein>
<name>A0A1R3HGP1_9ROSI</name>